<proteinExistence type="predicted"/>
<keyword evidence="4" id="KW-1185">Reference proteome</keyword>
<dbReference type="RefSeq" id="WP_377047994.1">
    <property type="nucleotide sequence ID" value="NZ_JBHLVZ010000001.1"/>
</dbReference>
<organism evidence="3 4">
    <name type="scientific">Muricoccus vinaceus</name>
    <dbReference type="NCBI Taxonomy" id="424704"/>
    <lineage>
        <taxon>Bacteria</taxon>
        <taxon>Pseudomonadati</taxon>
        <taxon>Pseudomonadota</taxon>
        <taxon>Alphaproteobacteria</taxon>
        <taxon>Acetobacterales</taxon>
        <taxon>Roseomonadaceae</taxon>
        <taxon>Muricoccus</taxon>
    </lineage>
</organism>
<feature type="compositionally biased region" description="Polar residues" evidence="1">
    <location>
        <begin position="95"/>
        <end position="108"/>
    </location>
</feature>
<dbReference type="InterPro" id="IPR019301">
    <property type="entry name" value="Flagellar_prot_FlgJ_N"/>
</dbReference>
<feature type="domain" description="Flagellar protein FlgJ N-terminal" evidence="2">
    <location>
        <begin position="36"/>
        <end position="74"/>
    </location>
</feature>
<reference evidence="3 4" key="1">
    <citation type="submission" date="2024-09" db="EMBL/GenBank/DDBJ databases">
        <authorList>
            <person name="Sun Q."/>
            <person name="Mori K."/>
        </authorList>
    </citation>
    <scope>NUCLEOTIDE SEQUENCE [LARGE SCALE GENOMIC DNA]</scope>
    <source>
        <strain evidence="3 4">CCM 7468</strain>
    </source>
</reference>
<evidence type="ECO:0000256" key="1">
    <source>
        <dbReference type="SAM" id="MobiDB-lite"/>
    </source>
</evidence>
<sequence>MDLAPAGGNAALAQVARRFEAQALGALLKPVFGEAPKGLLSGGTAEQQWRPMLVEQHARAWAGRGGIGIAPAVYSELLRAQAAQQGAAPSFPARPTTSQHLPPQGTRP</sequence>
<dbReference type="Pfam" id="PF10135">
    <property type="entry name" value="Rod-binding"/>
    <property type="match status" value="1"/>
</dbReference>
<evidence type="ECO:0000313" key="3">
    <source>
        <dbReference type="EMBL" id="MFC0383983.1"/>
    </source>
</evidence>
<feature type="region of interest" description="Disordered" evidence="1">
    <location>
        <begin position="84"/>
        <end position="108"/>
    </location>
</feature>
<name>A0ABV6IMX3_9PROT</name>
<accession>A0ABV6IMX3</accession>
<protein>
    <submittedName>
        <fullName evidence="3">Rod-binding protein</fullName>
    </submittedName>
</protein>
<dbReference type="Proteomes" id="UP001589789">
    <property type="component" value="Unassembled WGS sequence"/>
</dbReference>
<evidence type="ECO:0000313" key="4">
    <source>
        <dbReference type="Proteomes" id="UP001589789"/>
    </source>
</evidence>
<evidence type="ECO:0000259" key="2">
    <source>
        <dbReference type="Pfam" id="PF10135"/>
    </source>
</evidence>
<comment type="caution">
    <text evidence="3">The sequence shown here is derived from an EMBL/GenBank/DDBJ whole genome shotgun (WGS) entry which is preliminary data.</text>
</comment>
<gene>
    <name evidence="3" type="ORF">ACFFIC_00275</name>
</gene>
<dbReference type="EMBL" id="JBHLVZ010000001">
    <property type="protein sequence ID" value="MFC0383983.1"/>
    <property type="molecule type" value="Genomic_DNA"/>
</dbReference>